<dbReference type="EMBL" id="AUZM01000019">
    <property type="protein sequence ID" value="ERT07688.1"/>
    <property type="molecule type" value="Genomic_DNA"/>
</dbReference>
<accession>U7QIH0</accession>
<name>U7QIH0_9CYAN</name>
<evidence type="ECO:0000256" key="1">
    <source>
        <dbReference type="SAM" id="MobiDB-lite"/>
    </source>
</evidence>
<dbReference type="PROSITE" id="PS51746">
    <property type="entry name" value="PPM_2"/>
    <property type="match status" value="1"/>
</dbReference>
<dbReference type="CDD" id="cd00143">
    <property type="entry name" value="PP2Cc"/>
    <property type="match status" value="1"/>
</dbReference>
<organism evidence="4 5">
    <name type="scientific">Lyngbya aestuarii BL J</name>
    <dbReference type="NCBI Taxonomy" id="1348334"/>
    <lineage>
        <taxon>Bacteria</taxon>
        <taxon>Bacillati</taxon>
        <taxon>Cyanobacteriota</taxon>
        <taxon>Cyanophyceae</taxon>
        <taxon>Oscillatoriophycideae</taxon>
        <taxon>Oscillatoriales</taxon>
        <taxon>Microcoleaceae</taxon>
        <taxon>Lyngbya</taxon>
    </lineage>
</organism>
<keyword evidence="5" id="KW-1185">Reference proteome</keyword>
<dbReference type="Pfam" id="PF13672">
    <property type="entry name" value="PP2C_2"/>
    <property type="match status" value="1"/>
</dbReference>
<feature type="compositionally biased region" description="Pro residues" evidence="1">
    <location>
        <begin position="578"/>
        <end position="592"/>
    </location>
</feature>
<dbReference type="OrthoDB" id="495860at2"/>
<feature type="region of interest" description="Disordered" evidence="1">
    <location>
        <begin position="576"/>
        <end position="595"/>
    </location>
</feature>
<dbReference type="PATRIC" id="fig|1348334.3.peg.2251"/>
<feature type="transmembrane region" description="Helical" evidence="2">
    <location>
        <begin position="545"/>
        <end position="567"/>
    </location>
</feature>
<gene>
    <name evidence="4" type="ORF">M595_2320</name>
</gene>
<keyword evidence="2" id="KW-0812">Transmembrane</keyword>
<dbReference type="Proteomes" id="UP000017127">
    <property type="component" value="Unassembled WGS sequence"/>
</dbReference>
<evidence type="ECO:0000259" key="3">
    <source>
        <dbReference type="PROSITE" id="PS51746"/>
    </source>
</evidence>
<keyword evidence="2" id="KW-1133">Transmembrane helix</keyword>
<dbReference type="AlphaFoldDB" id="U7QIH0"/>
<comment type="caution">
    <text evidence="4">The sequence shown here is derived from an EMBL/GenBank/DDBJ whole genome shotgun (WGS) entry which is preliminary data.</text>
</comment>
<evidence type="ECO:0000256" key="2">
    <source>
        <dbReference type="SAM" id="Phobius"/>
    </source>
</evidence>
<proteinExistence type="predicted"/>
<feature type="compositionally biased region" description="Polar residues" evidence="1">
    <location>
        <begin position="710"/>
        <end position="727"/>
    </location>
</feature>
<dbReference type="InterPro" id="IPR036457">
    <property type="entry name" value="PPM-type-like_dom_sf"/>
</dbReference>
<evidence type="ECO:0000313" key="5">
    <source>
        <dbReference type="Proteomes" id="UP000017127"/>
    </source>
</evidence>
<dbReference type="Gene3D" id="3.60.40.10">
    <property type="entry name" value="PPM-type phosphatase domain"/>
    <property type="match status" value="1"/>
</dbReference>
<dbReference type="SUPFAM" id="SSF81606">
    <property type="entry name" value="PP2C-like"/>
    <property type="match status" value="1"/>
</dbReference>
<evidence type="ECO:0000313" key="4">
    <source>
        <dbReference type="EMBL" id="ERT07688.1"/>
    </source>
</evidence>
<dbReference type="SMART" id="SM00332">
    <property type="entry name" value="PP2Cc"/>
    <property type="match status" value="1"/>
</dbReference>
<reference evidence="4 5" key="1">
    <citation type="journal article" date="2013" name="Front. Microbiol.">
        <title>Comparative genomic analyses of the cyanobacterium, Lyngbya aestuarii BL J, a powerful hydrogen producer.</title>
        <authorList>
            <person name="Kothari A."/>
            <person name="Vaughn M."/>
            <person name="Garcia-Pichel F."/>
        </authorList>
    </citation>
    <scope>NUCLEOTIDE SEQUENCE [LARGE SCALE GENOMIC DNA]</scope>
    <source>
        <strain evidence="4 5">BL J</strain>
    </source>
</reference>
<feature type="domain" description="PPM-type phosphatase" evidence="3">
    <location>
        <begin position="229"/>
        <end position="487"/>
    </location>
</feature>
<dbReference type="SMART" id="SM00331">
    <property type="entry name" value="PP2C_SIG"/>
    <property type="match status" value="1"/>
</dbReference>
<feature type="region of interest" description="Disordered" evidence="1">
    <location>
        <begin position="708"/>
        <end position="729"/>
    </location>
</feature>
<dbReference type="InterPro" id="IPR001932">
    <property type="entry name" value="PPM-type_phosphatase-like_dom"/>
</dbReference>
<sequence length="766" mass="85664">MQNHMPKHYLLAVGKGIETLPTGTLIADRYLLRQNCIVVDTRPEQFPEIPEGIPEEIAAYLRLFPYRLHLPVVYGLIPADHNPLQTSIWLLEQGPVDETREALMPSILELWAGTSALRQLNWLWQIAQLWKPFQHQQVASSLLNPQLLRIEGSLVRLSQLDLDLTAATLAQLGQLWQSWIENAHPKIHSFLGQLTQQMIAKEIRKPEHLIYQLDQAMAICGRSLTRRIEIITATDTGPTRSHNEDACYPQQDTLVKVQGNSQALSIVCDGIGGQEGGEVASNLAIRVLREDLENIRSHPANWDSTSLMNQLKRATNIANDVIAQRNDSENRQGRERMGTTLVMALTREHEVYITHVGDSRAYWITRTGCHQVTLDDDVASREVRLGYALYRDAIQPRSSGALIQALGITSSATLYPTVQRFPIDEDCIFLLCSDGLSDKDRIESYWKSEILPIINAETDIISAKNRLIEIANTLNGHDNVTISLLHFRVSTKSGIYSLPEIKVSPFVPNLEVDYEEDSDIYQADDSELPNTEFVDVPSSAKLSQIWLLSLGIAFLLGLGGVLVYIFYPERSSQSQVPVVPPTNTTPPSPTPQFPISRNPTVSLKSIIQLGENTTALGEIPVSSIQLLKEFGKPWIKGEVPEGTVFQVMEKQSTPQSGTWLELKICYLPNQNENLTWKKRSKEEQVILENPDFIPSSESAEIPDQIEASENPYQPTESSENLEASSQLIPPLQAGDTGWIRATDVSTLMVDTPLFRSQQKGVCQDVP</sequence>
<protein>
    <submittedName>
        <fullName evidence="4">Phosphatase 2C family protein</fullName>
    </submittedName>
</protein>
<dbReference type="RefSeq" id="WP_023066166.1">
    <property type="nucleotide sequence ID" value="NZ_AUZM01000019.1"/>
</dbReference>
<keyword evidence="2" id="KW-0472">Membrane</keyword>